<evidence type="ECO:0000313" key="2">
    <source>
        <dbReference type="Proteomes" id="UP000054217"/>
    </source>
</evidence>
<gene>
    <name evidence="1" type="ORF">M404DRAFT_1005709</name>
</gene>
<organism evidence="1 2">
    <name type="scientific">Pisolithus tinctorius Marx 270</name>
    <dbReference type="NCBI Taxonomy" id="870435"/>
    <lineage>
        <taxon>Eukaryota</taxon>
        <taxon>Fungi</taxon>
        <taxon>Dikarya</taxon>
        <taxon>Basidiomycota</taxon>
        <taxon>Agaricomycotina</taxon>
        <taxon>Agaricomycetes</taxon>
        <taxon>Agaricomycetidae</taxon>
        <taxon>Boletales</taxon>
        <taxon>Sclerodermatineae</taxon>
        <taxon>Pisolithaceae</taxon>
        <taxon>Pisolithus</taxon>
    </lineage>
</organism>
<proteinExistence type="predicted"/>
<evidence type="ECO:0000313" key="1">
    <source>
        <dbReference type="EMBL" id="KIN98009.1"/>
    </source>
</evidence>
<protein>
    <submittedName>
        <fullName evidence="1">Uncharacterized protein</fullName>
    </submittedName>
</protein>
<reference evidence="1 2" key="1">
    <citation type="submission" date="2014-04" db="EMBL/GenBank/DDBJ databases">
        <authorList>
            <consortium name="DOE Joint Genome Institute"/>
            <person name="Kuo A."/>
            <person name="Kohler A."/>
            <person name="Costa M.D."/>
            <person name="Nagy L.G."/>
            <person name="Floudas D."/>
            <person name="Copeland A."/>
            <person name="Barry K.W."/>
            <person name="Cichocki N."/>
            <person name="Veneault-Fourrey C."/>
            <person name="LaButti K."/>
            <person name="Lindquist E.A."/>
            <person name="Lipzen A."/>
            <person name="Lundell T."/>
            <person name="Morin E."/>
            <person name="Murat C."/>
            <person name="Sun H."/>
            <person name="Tunlid A."/>
            <person name="Henrissat B."/>
            <person name="Grigoriev I.V."/>
            <person name="Hibbett D.S."/>
            <person name="Martin F."/>
            <person name="Nordberg H.P."/>
            <person name="Cantor M.N."/>
            <person name="Hua S.X."/>
        </authorList>
    </citation>
    <scope>NUCLEOTIDE SEQUENCE [LARGE SCALE GENOMIC DNA]</scope>
    <source>
        <strain evidence="1 2">Marx 270</strain>
    </source>
</reference>
<dbReference type="HOGENOM" id="CLU_3069704_0_0_1"/>
<dbReference type="Proteomes" id="UP000054217">
    <property type="component" value="Unassembled WGS sequence"/>
</dbReference>
<keyword evidence="2" id="KW-1185">Reference proteome</keyword>
<dbReference type="EMBL" id="KN832020">
    <property type="protein sequence ID" value="KIN98009.1"/>
    <property type="molecule type" value="Genomic_DNA"/>
</dbReference>
<reference evidence="2" key="2">
    <citation type="submission" date="2015-01" db="EMBL/GenBank/DDBJ databases">
        <title>Evolutionary Origins and Diversification of the Mycorrhizal Mutualists.</title>
        <authorList>
            <consortium name="DOE Joint Genome Institute"/>
            <consortium name="Mycorrhizal Genomics Consortium"/>
            <person name="Kohler A."/>
            <person name="Kuo A."/>
            <person name="Nagy L.G."/>
            <person name="Floudas D."/>
            <person name="Copeland A."/>
            <person name="Barry K.W."/>
            <person name="Cichocki N."/>
            <person name="Veneault-Fourrey C."/>
            <person name="LaButti K."/>
            <person name="Lindquist E.A."/>
            <person name="Lipzen A."/>
            <person name="Lundell T."/>
            <person name="Morin E."/>
            <person name="Murat C."/>
            <person name="Riley R."/>
            <person name="Ohm R."/>
            <person name="Sun H."/>
            <person name="Tunlid A."/>
            <person name="Henrissat B."/>
            <person name="Grigoriev I.V."/>
            <person name="Hibbett D.S."/>
            <person name="Martin F."/>
        </authorList>
    </citation>
    <scope>NUCLEOTIDE SEQUENCE [LARGE SCALE GENOMIC DNA]</scope>
    <source>
        <strain evidence="2">Marx 270</strain>
    </source>
</reference>
<name>A0A0C3NA72_PISTI</name>
<dbReference type="AlphaFoldDB" id="A0A0C3NA72"/>
<sequence length="53" mass="5831">MALRAANIWCERLRSILSSHASSARARLTSSIAGRCTVPIASTFSEQRVELRV</sequence>
<accession>A0A0C3NA72</accession>
<dbReference type="InParanoid" id="A0A0C3NA72"/>